<dbReference type="GO" id="GO:0009279">
    <property type="term" value="C:cell outer membrane"/>
    <property type="evidence" value="ECO:0007669"/>
    <property type="project" value="UniProtKB-SubCell"/>
</dbReference>
<evidence type="ECO:0000259" key="6">
    <source>
        <dbReference type="PROSITE" id="PS51123"/>
    </source>
</evidence>
<comment type="subcellular location">
    <subcellularLocation>
        <location evidence="1">Cell outer membrane</location>
    </subcellularLocation>
</comment>
<evidence type="ECO:0000256" key="3">
    <source>
        <dbReference type="ARBA" id="ARBA00023237"/>
    </source>
</evidence>
<dbReference type="Proteomes" id="UP000604475">
    <property type="component" value="Unassembled WGS sequence"/>
</dbReference>
<dbReference type="PANTHER" id="PTHR30329">
    <property type="entry name" value="STATOR ELEMENT OF FLAGELLAR MOTOR COMPLEX"/>
    <property type="match status" value="1"/>
</dbReference>
<evidence type="ECO:0000256" key="5">
    <source>
        <dbReference type="SAM" id="MobiDB-lite"/>
    </source>
</evidence>
<feature type="region of interest" description="Disordered" evidence="5">
    <location>
        <begin position="164"/>
        <end position="188"/>
    </location>
</feature>
<accession>A0A937ULY8</accession>
<comment type="caution">
    <text evidence="7">The sequence shown here is derived from an EMBL/GenBank/DDBJ whole genome shotgun (WGS) entry which is preliminary data.</text>
</comment>
<gene>
    <name evidence="7" type="ORF">I7412_04890</name>
</gene>
<organism evidence="7 8">
    <name type="scientific">Frankia nepalensis</name>
    <dbReference type="NCBI Taxonomy" id="1836974"/>
    <lineage>
        <taxon>Bacteria</taxon>
        <taxon>Bacillati</taxon>
        <taxon>Actinomycetota</taxon>
        <taxon>Actinomycetes</taxon>
        <taxon>Frankiales</taxon>
        <taxon>Frankiaceae</taxon>
        <taxon>Frankia</taxon>
    </lineage>
</organism>
<dbReference type="InterPro" id="IPR006665">
    <property type="entry name" value="OmpA-like"/>
</dbReference>
<keyword evidence="3" id="KW-0998">Cell outer membrane</keyword>
<dbReference type="PANTHER" id="PTHR30329:SF21">
    <property type="entry name" value="LIPOPROTEIN YIAD-RELATED"/>
    <property type="match status" value="1"/>
</dbReference>
<dbReference type="PROSITE" id="PS51123">
    <property type="entry name" value="OMPA_2"/>
    <property type="match status" value="1"/>
</dbReference>
<dbReference type="InterPro" id="IPR036737">
    <property type="entry name" value="OmpA-like_sf"/>
</dbReference>
<dbReference type="Gene3D" id="3.30.1330.60">
    <property type="entry name" value="OmpA-like domain"/>
    <property type="match status" value="1"/>
</dbReference>
<feature type="compositionally biased region" description="Basic and acidic residues" evidence="5">
    <location>
        <begin position="178"/>
        <end position="188"/>
    </location>
</feature>
<dbReference type="PRINTS" id="PR01021">
    <property type="entry name" value="OMPADOMAIN"/>
</dbReference>
<name>A0A937ULY8_9ACTN</name>
<reference evidence="7" key="1">
    <citation type="submission" date="2020-12" db="EMBL/GenBank/DDBJ databases">
        <title>Genomic characterization of non-nitrogen-fixing Frankia strains.</title>
        <authorList>
            <person name="Carlos-Shanley C."/>
            <person name="Guerra T."/>
            <person name="Hahn D."/>
        </authorList>
    </citation>
    <scope>NUCLEOTIDE SEQUENCE</scope>
    <source>
        <strain evidence="7">CN6</strain>
    </source>
</reference>
<dbReference type="CDD" id="cd07185">
    <property type="entry name" value="OmpA_C-like"/>
    <property type="match status" value="1"/>
</dbReference>
<evidence type="ECO:0000256" key="4">
    <source>
        <dbReference type="PROSITE-ProRule" id="PRU00473"/>
    </source>
</evidence>
<dbReference type="InterPro" id="IPR006664">
    <property type="entry name" value="OMP_bac"/>
</dbReference>
<evidence type="ECO:0000256" key="1">
    <source>
        <dbReference type="ARBA" id="ARBA00004442"/>
    </source>
</evidence>
<keyword evidence="8" id="KW-1185">Reference proteome</keyword>
<dbReference type="SUPFAM" id="SSF103088">
    <property type="entry name" value="OmpA-like"/>
    <property type="match status" value="1"/>
</dbReference>
<dbReference type="AlphaFoldDB" id="A0A937ULY8"/>
<dbReference type="Pfam" id="PF00691">
    <property type="entry name" value="OmpA"/>
    <property type="match status" value="1"/>
</dbReference>
<proteinExistence type="predicted"/>
<dbReference type="InterPro" id="IPR050330">
    <property type="entry name" value="Bact_OuterMem_StrucFunc"/>
</dbReference>
<evidence type="ECO:0000256" key="2">
    <source>
        <dbReference type="ARBA" id="ARBA00023136"/>
    </source>
</evidence>
<evidence type="ECO:0000313" key="8">
    <source>
        <dbReference type="Proteomes" id="UP000604475"/>
    </source>
</evidence>
<feature type="domain" description="OmpA-like" evidence="6">
    <location>
        <begin position="79"/>
        <end position="188"/>
    </location>
</feature>
<keyword evidence="2 4" id="KW-0472">Membrane</keyword>
<protein>
    <submittedName>
        <fullName evidence="7">OmpA family protein</fullName>
    </submittedName>
</protein>
<sequence length="188" mass="19810">MYHANLSTRDETPKRRHIPVVRMRATATLLVAGALAAVAAGCSSSSGDDFTPAAPGTRARPNVIAGELPSLGQFIRLADGSQVSSVSADYLFDAGSDQLRPEAVTAIEKVIPAIKVHDGDVEILGYTDGLGDAGFNEDLSLRRAKAVEQLLIQGGVPESMLEPIGMGEEGSEDNVPDSTKRKVEIVLK</sequence>
<evidence type="ECO:0000313" key="7">
    <source>
        <dbReference type="EMBL" id="MBL7626518.1"/>
    </source>
</evidence>
<dbReference type="EMBL" id="JAEACQ010000139">
    <property type="protein sequence ID" value="MBL7626518.1"/>
    <property type="molecule type" value="Genomic_DNA"/>
</dbReference>